<dbReference type="SUPFAM" id="SSF69318">
    <property type="entry name" value="Integrin alpha N-terminal domain"/>
    <property type="match status" value="1"/>
</dbReference>
<reference evidence="1" key="1">
    <citation type="submission" date="2019-08" db="EMBL/GenBank/DDBJ databases">
        <authorList>
            <person name="Kucharzyk K."/>
            <person name="Murdoch R.W."/>
            <person name="Higgins S."/>
            <person name="Loffler F."/>
        </authorList>
    </citation>
    <scope>NUCLEOTIDE SEQUENCE</scope>
</reference>
<proteinExistence type="predicted"/>
<accession>A0A644Y372</accession>
<organism evidence="1">
    <name type="scientific">bioreactor metagenome</name>
    <dbReference type="NCBI Taxonomy" id="1076179"/>
    <lineage>
        <taxon>unclassified sequences</taxon>
        <taxon>metagenomes</taxon>
        <taxon>ecological metagenomes</taxon>
    </lineage>
</organism>
<gene>
    <name evidence="1" type="ORF">SDC9_69456</name>
</gene>
<protein>
    <recommendedName>
        <fullName evidence="2">VCBS repeat-containing protein</fullName>
    </recommendedName>
</protein>
<dbReference type="AlphaFoldDB" id="A0A644Y372"/>
<name>A0A644Y372_9ZZZZ</name>
<sequence length="442" mass="49783">MLMTALILLLPGCLFKSTDELYAVPQASEEYVNLRAAIDAAKGAADFAAPTSGRNTQTVQLMDLDEDGVQEAITFFRDTASDKPLKIYIFRLNGKDEYVVDAVIEGDGTSIESISYRNLGGAPSKEIIVSWRMSTSVRTLVAYRVDQGTVTELMRTGYSYYVAADMDGSGTQELLLLQVDTAEHQGVVEYYQYQDGAMALRSSAPLSNGIFDVRAYRAGKLKDDVPALFVTSQYGDSAVITDVFCVEDQQLVNVTLDETTGRSGETLRFYTSVEPADINRDGRLELPQPQVIRSYNKSTAADDFWVIKWRQFDREGEAWPVFTTYHNYNSLDRWYLVLPDEWEGKFTLSRRDANTAAGERAMVFSYWTGDEKTEPEPFLIIYKLTGTNRVSRSKLGNRFILLTESDAIYAAEFQESVWDCGLDAEQLQKRFKLIQTDWSTES</sequence>
<evidence type="ECO:0000313" key="1">
    <source>
        <dbReference type="EMBL" id="MPM22995.1"/>
    </source>
</evidence>
<evidence type="ECO:0008006" key="2">
    <source>
        <dbReference type="Google" id="ProtNLM"/>
    </source>
</evidence>
<dbReference type="InterPro" id="IPR028994">
    <property type="entry name" value="Integrin_alpha_N"/>
</dbReference>
<comment type="caution">
    <text evidence="1">The sequence shown here is derived from an EMBL/GenBank/DDBJ whole genome shotgun (WGS) entry which is preliminary data.</text>
</comment>
<dbReference type="EMBL" id="VSSQ01003933">
    <property type="protein sequence ID" value="MPM22995.1"/>
    <property type="molecule type" value="Genomic_DNA"/>
</dbReference>